<protein>
    <recommendedName>
        <fullName evidence="1">NADH:flavin oxidoreductase/NADH oxidase N-terminal domain-containing protein</fullName>
    </recommendedName>
</protein>
<accession>A0A6A6F4G7</accession>
<dbReference type="AlphaFoldDB" id="A0A6A6F4G7"/>
<organism evidence="2 3">
    <name type="scientific">Cercospora zeae-maydis SCOH1-5</name>
    <dbReference type="NCBI Taxonomy" id="717836"/>
    <lineage>
        <taxon>Eukaryota</taxon>
        <taxon>Fungi</taxon>
        <taxon>Dikarya</taxon>
        <taxon>Ascomycota</taxon>
        <taxon>Pezizomycotina</taxon>
        <taxon>Dothideomycetes</taxon>
        <taxon>Dothideomycetidae</taxon>
        <taxon>Mycosphaerellales</taxon>
        <taxon>Mycosphaerellaceae</taxon>
        <taxon>Cercospora</taxon>
    </lineage>
</organism>
<proteinExistence type="predicted"/>
<dbReference type="GO" id="GO:0050661">
    <property type="term" value="F:NADP binding"/>
    <property type="evidence" value="ECO:0007669"/>
    <property type="project" value="InterPro"/>
</dbReference>
<keyword evidence="3" id="KW-1185">Reference proteome</keyword>
<dbReference type="Proteomes" id="UP000799539">
    <property type="component" value="Unassembled WGS sequence"/>
</dbReference>
<dbReference type="OrthoDB" id="72788at2759"/>
<name>A0A6A6F4G7_9PEZI</name>
<dbReference type="PANTHER" id="PTHR43303:SF2">
    <property type="entry name" value="INDOLEAMINE 2,3-DIOXYGENASE PYRROLE 2,3-DIOXYGENASE (AFU_ORTHOLOGUE AFUA_5G01450"/>
    <property type="match status" value="1"/>
</dbReference>
<sequence>MAKASREVPTGAPLQITEQTPTLFLPLTIRSITLRNRICVSPMCLYSTPSSGANLGALPSLYMATIGHFVFKGAAMAMIEATGVQPGARISPRCPGLWNDAQEDALRSLAGFIHSVGGICGVQLSHGGRKSSVQPPLVADEAGLPSVRAYAEDDGWPHDVVGPSGGIDQIWDGKMPEDPKGGFHIPRAMTVEEIRELVVDFGKSAQRAVRAGADLISIHGAHGYLLHQFLSPITNRRTDEYGGSFEKRTRLLIEVIRSVRAVMPDTMPLVLRISATDWMEETALGQELGSWDEQSTIRLAMMLPELGVDLLDVSSGGNHREARYNVFTAGERQAEIASRVRAALRHARKDLLVGTVGLITTAERARDTVQLNSEGDASADVVFVGRQFLRDPDFVLHTARDLGVDVQWPEQTRRAKPAL</sequence>
<dbReference type="InterPro" id="IPR044152">
    <property type="entry name" value="YqjM-like"/>
</dbReference>
<dbReference type="Pfam" id="PF00724">
    <property type="entry name" value="Oxidored_FMN"/>
    <property type="match status" value="1"/>
</dbReference>
<dbReference type="Gene3D" id="3.20.20.70">
    <property type="entry name" value="Aldolase class I"/>
    <property type="match status" value="1"/>
</dbReference>
<feature type="domain" description="NADH:flavin oxidoreductase/NADH oxidase N-terminal" evidence="1">
    <location>
        <begin position="23"/>
        <end position="398"/>
    </location>
</feature>
<dbReference type="GO" id="GO:0010181">
    <property type="term" value="F:FMN binding"/>
    <property type="evidence" value="ECO:0007669"/>
    <property type="project" value="InterPro"/>
</dbReference>
<dbReference type="SUPFAM" id="SSF51395">
    <property type="entry name" value="FMN-linked oxidoreductases"/>
    <property type="match status" value="1"/>
</dbReference>
<dbReference type="EMBL" id="ML992692">
    <property type="protein sequence ID" value="KAF2208656.1"/>
    <property type="molecule type" value="Genomic_DNA"/>
</dbReference>
<evidence type="ECO:0000259" key="1">
    <source>
        <dbReference type="Pfam" id="PF00724"/>
    </source>
</evidence>
<gene>
    <name evidence="2" type="ORF">CERZMDRAFT_101106</name>
</gene>
<dbReference type="InterPro" id="IPR013785">
    <property type="entry name" value="Aldolase_TIM"/>
</dbReference>
<evidence type="ECO:0000313" key="2">
    <source>
        <dbReference type="EMBL" id="KAF2208656.1"/>
    </source>
</evidence>
<dbReference type="GO" id="GO:0003959">
    <property type="term" value="F:NADPH dehydrogenase activity"/>
    <property type="evidence" value="ECO:0007669"/>
    <property type="project" value="InterPro"/>
</dbReference>
<dbReference type="PANTHER" id="PTHR43303">
    <property type="entry name" value="NADPH DEHYDROGENASE C23G7.10C-RELATED"/>
    <property type="match status" value="1"/>
</dbReference>
<dbReference type="InterPro" id="IPR001155">
    <property type="entry name" value="OxRdtase_FMN_N"/>
</dbReference>
<reference evidence="2" key="1">
    <citation type="journal article" date="2020" name="Stud. Mycol.">
        <title>101 Dothideomycetes genomes: a test case for predicting lifestyles and emergence of pathogens.</title>
        <authorList>
            <person name="Haridas S."/>
            <person name="Albert R."/>
            <person name="Binder M."/>
            <person name="Bloem J."/>
            <person name="Labutti K."/>
            <person name="Salamov A."/>
            <person name="Andreopoulos B."/>
            <person name="Baker S."/>
            <person name="Barry K."/>
            <person name="Bills G."/>
            <person name="Bluhm B."/>
            <person name="Cannon C."/>
            <person name="Castanera R."/>
            <person name="Culley D."/>
            <person name="Daum C."/>
            <person name="Ezra D."/>
            <person name="Gonzalez J."/>
            <person name="Henrissat B."/>
            <person name="Kuo A."/>
            <person name="Liang C."/>
            <person name="Lipzen A."/>
            <person name="Lutzoni F."/>
            <person name="Magnuson J."/>
            <person name="Mondo S."/>
            <person name="Nolan M."/>
            <person name="Ohm R."/>
            <person name="Pangilinan J."/>
            <person name="Park H.-J."/>
            <person name="Ramirez L."/>
            <person name="Alfaro M."/>
            <person name="Sun H."/>
            <person name="Tritt A."/>
            <person name="Yoshinaga Y."/>
            <person name="Zwiers L.-H."/>
            <person name="Turgeon B."/>
            <person name="Goodwin S."/>
            <person name="Spatafora J."/>
            <person name="Crous P."/>
            <person name="Grigoriev I."/>
        </authorList>
    </citation>
    <scope>NUCLEOTIDE SEQUENCE</scope>
    <source>
        <strain evidence="2">SCOH1-5</strain>
    </source>
</reference>
<evidence type="ECO:0000313" key="3">
    <source>
        <dbReference type="Proteomes" id="UP000799539"/>
    </source>
</evidence>